<keyword evidence="7" id="KW-0645">Protease</keyword>
<dbReference type="InterPro" id="IPR032416">
    <property type="entry name" value="Peptidase_M24_C"/>
</dbReference>
<reference evidence="7 8" key="1">
    <citation type="submission" date="2018-01" db="EMBL/GenBank/DDBJ databases">
        <title>The draft genome sequence of Cohaesibacter sp. H1304.</title>
        <authorList>
            <person name="Wang N.-N."/>
            <person name="Du Z.-J."/>
        </authorList>
    </citation>
    <scope>NUCLEOTIDE SEQUENCE [LARGE SCALE GENOMIC DNA]</scope>
    <source>
        <strain evidence="7 8">H1304</strain>
    </source>
</reference>
<dbReference type="PANTHER" id="PTHR43763">
    <property type="entry name" value="XAA-PRO AMINOPEPTIDASE 1"/>
    <property type="match status" value="1"/>
</dbReference>
<dbReference type="Pfam" id="PF16188">
    <property type="entry name" value="Peptidase_M24_C"/>
    <property type="match status" value="1"/>
</dbReference>
<accession>A0A2N5XW96</accession>
<evidence type="ECO:0000256" key="3">
    <source>
        <dbReference type="ARBA" id="ARBA00022801"/>
    </source>
</evidence>
<dbReference type="InterPro" id="IPR050422">
    <property type="entry name" value="X-Pro_aminopeptidase_P"/>
</dbReference>
<proteinExistence type="inferred from homology"/>
<sequence length="604" mass="67369">MAKAIGDVSTIIQRLAGLRSSLVEHGLDAYIVPRFDAHQGEYCAPHDERLAWLTGFTGSAGLALITQDEAILFVDGRYSVQVREQTPAEIFSYEHLFDGPLECWLQAHARSGWRVGFDAMLLPTSWVKRFEGGAEAAQAQLCPIEENLIDGLWRDQPPKPASEITRMSAQYAGVPFIQKRQQIAETLKAKGCDWLVETQPDGLAWLFNVRATDVPFNPVPHSFAVISKEGQIFWFVSSEKFPHGSDGFGLDDVHILPPEDFLTKLGQLVKPSQRVLIDPDFAPYAANQMVTNAGGVVLLERGPIALAKSIKNRIELEGMANACKADSVAWINTLYWLDTDVENRDRAGDPISEMDVVQRILSERKQIEGFRELSFATIAASDSNGAMCHYSVTEESNAPLKRSSVFLLDSGGQYECGTTDATRTVCFAPVSDEVRKAYTLVLKGHIRLAMLTFPDGTQGHHIDAIARQPLWQHGMDYDHGTGHGVGHVLCVHEGPQRIAKPFSPYDLQPGMIVSNEPGYYEANRFGIRIENLVKIKRCDNGFMGFEDLTLVPIQRSMIDVSLLDALERQWFDDYHARVWAEMSPYFDGERLMWLEKNTLALAPS</sequence>
<evidence type="ECO:0000259" key="6">
    <source>
        <dbReference type="Pfam" id="PF16188"/>
    </source>
</evidence>
<dbReference type="SUPFAM" id="SSF53092">
    <property type="entry name" value="Creatinase/prolidase N-terminal domain"/>
    <property type="match status" value="2"/>
</dbReference>
<dbReference type="Pfam" id="PF00557">
    <property type="entry name" value="Peptidase_M24"/>
    <property type="match status" value="1"/>
</dbReference>
<dbReference type="GO" id="GO:0005737">
    <property type="term" value="C:cytoplasm"/>
    <property type="evidence" value="ECO:0007669"/>
    <property type="project" value="UniProtKB-ARBA"/>
</dbReference>
<dbReference type="GO" id="GO:0070006">
    <property type="term" value="F:metalloaminopeptidase activity"/>
    <property type="evidence" value="ECO:0007669"/>
    <property type="project" value="InterPro"/>
</dbReference>
<dbReference type="InterPro" id="IPR000994">
    <property type="entry name" value="Pept_M24"/>
</dbReference>
<dbReference type="InterPro" id="IPR029149">
    <property type="entry name" value="Creatin/AminoP/Spt16_N"/>
</dbReference>
<dbReference type="InterPro" id="IPR033740">
    <property type="entry name" value="Pept_M24B"/>
</dbReference>
<dbReference type="Pfam" id="PF16189">
    <property type="entry name" value="Creatinase_N_2"/>
    <property type="match status" value="1"/>
</dbReference>
<evidence type="ECO:0000259" key="4">
    <source>
        <dbReference type="Pfam" id="PF00557"/>
    </source>
</evidence>
<evidence type="ECO:0000313" key="8">
    <source>
        <dbReference type="Proteomes" id="UP000234881"/>
    </source>
</evidence>
<dbReference type="PANTHER" id="PTHR43763:SF6">
    <property type="entry name" value="XAA-PRO AMINOPEPTIDASE 1"/>
    <property type="match status" value="1"/>
</dbReference>
<comment type="similarity">
    <text evidence="1">Belongs to the peptidase M24B family.</text>
</comment>
<dbReference type="Proteomes" id="UP000234881">
    <property type="component" value="Unassembled WGS sequence"/>
</dbReference>
<evidence type="ECO:0000313" key="7">
    <source>
        <dbReference type="EMBL" id="PLW78698.1"/>
    </source>
</evidence>
<gene>
    <name evidence="7" type="ORF">C0081_00140</name>
</gene>
<comment type="caution">
    <text evidence="7">The sequence shown here is derived from an EMBL/GenBank/DDBJ whole genome shotgun (WGS) entry which is preliminary data.</text>
</comment>
<keyword evidence="2" id="KW-0479">Metal-binding</keyword>
<name>A0A2N5XW96_9HYPH</name>
<dbReference type="GO" id="GO:0046872">
    <property type="term" value="F:metal ion binding"/>
    <property type="evidence" value="ECO:0007669"/>
    <property type="project" value="UniProtKB-KW"/>
</dbReference>
<evidence type="ECO:0000256" key="1">
    <source>
        <dbReference type="ARBA" id="ARBA00008766"/>
    </source>
</evidence>
<dbReference type="CDD" id="cd01085">
    <property type="entry name" value="APP"/>
    <property type="match status" value="1"/>
</dbReference>
<dbReference type="InterPro" id="IPR036005">
    <property type="entry name" value="Creatinase/aminopeptidase-like"/>
</dbReference>
<dbReference type="OrthoDB" id="9806388at2"/>
<dbReference type="Gene3D" id="3.90.230.10">
    <property type="entry name" value="Creatinase/methionine aminopeptidase superfamily"/>
    <property type="match status" value="1"/>
</dbReference>
<dbReference type="InterPro" id="IPR000587">
    <property type="entry name" value="Creatinase_N"/>
</dbReference>
<evidence type="ECO:0000259" key="5">
    <source>
        <dbReference type="Pfam" id="PF01321"/>
    </source>
</evidence>
<feature type="domain" description="Peptidase M24" evidence="4">
    <location>
        <begin position="317"/>
        <end position="535"/>
    </location>
</feature>
<protein>
    <submittedName>
        <fullName evidence="7">Aminopeptidase P family protein</fullName>
    </submittedName>
</protein>
<dbReference type="RefSeq" id="WP_101531783.1">
    <property type="nucleotide sequence ID" value="NZ_PKUQ01000001.1"/>
</dbReference>
<dbReference type="SUPFAM" id="SSF55920">
    <property type="entry name" value="Creatinase/aminopeptidase"/>
    <property type="match status" value="1"/>
</dbReference>
<organism evidence="7 8">
    <name type="scientific">Cohaesibacter celericrescens</name>
    <dbReference type="NCBI Taxonomy" id="2067669"/>
    <lineage>
        <taxon>Bacteria</taxon>
        <taxon>Pseudomonadati</taxon>
        <taxon>Pseudomonadota</taxon>
        <taxon>Alphaproteobacteria</taxon>
        <taxon>Hyphomicrobiales</taxon>
        <taxon>Cohaesibacteraceae</taxon>
    </lineage>
</organism>
<dbReference type="FunFam" id="3.90.230.10:FF:000009">
    <property type="entry name" value="xaa-Pro aminopeptidase 2"/>
    <property type="match status" value="1"/>
</dbReference>
<keyword evidence="3" id="KW-0378">Hydrolase</keyword>
<dbReference type="Gene3D" id="3.40.350.10">
    <property type="entry name" value="Creatinase/prolidase N-terminal domain"/>
    <property type="match status" value="2"/>
</dbReference>
<dbReference type="Pfam" id="PF01321">
    <property type="entry name" value="Creatinase_N"/>
    <property type="match status" value="1"/>
</dbReference>
<keyword evidence="8" id="KW-1185">Reference proteome</keyword>
<dbReference type="AlphaFoldDB" id="A0A2N5XW96"/>
<feature type="domain" description="Peptidase M24 C-terminal" evidence="6">
    <location>
        <begin position="541"/>
        <end position="599"/>
    </location>
</feature>
<keyword evidence="7" id="KW-0031">Aminopeptidase</keyword>
<dbReference type="EMBL" id="PKUQ01000001">
    <property type="protein sequence ID" value="PLW78698.1"/>
    <property type="molecule type" value="Genomic_DNA"/>
</dbReference>
<feature type="domain" description="Creatinase N-terminal" evidence="5">
    <location>
        <begin position="14"/>
        <end position="146"/>
    </location>
</feature>
<evidence type="ECO:0000256" key="2">
    <source>
        <dbReference type="ARBA" id="ARBA00022723"/>
    </source>
</evidence>